<dbReference type="HOGENOM" id="CLU_053685_1_0_7"/>
<dbReference type="AlphaFoldDB" id="Q7VHL9"/>
<gene>
    <name evidence="1" type="ordered locus">HH_0947</name>
</gene>
<dbReference type="RefSeq" id="WP_011115787.1">
    <property type="nucleotide sequence ID" value="NC_004917.1"/>
</dbReference>
<dbReference type="eggNOG" id="ENOG502ZB0I">
    <property type="taxonomic scope" value="Bacteria"/>
</dbReference>
<evidence type="ECO:0000313" key="1">
    <source>
        <dbReference type="EMBL" id="AAP77544.1"/>
    </source>
</evidence>
<sequence length="383" mass="41337">MPLPLIPILLGGAALATAGYGVKKAIDAYDDSQTAELYHERAKKKFNQSQARLDSKSAKVQKRFESLGQLQEQIVTDELERYADIVDKLKLKDNADLQDIVGKETLDGVANIQQSIVSLETTLGGLTGGALAGALTGFGMYGGVGLLASASTGTAIASLSGVAATNATMAWLGGGSLAAGGLGMAGGTMVLGGIVAAPVIAVMGSVFAAKAEEKKYDAYAYYDSVVAVCETMEAQGLVWEQLSKRAKEKRSTLKESRVVFDASLEKIEDIMENKGVTDIKNSWNDDEHRELMTLMQLAEVIVAVINAPIMNDEDRLTQELIEHQKKCEKLMKEIQKKWGQGMEEYSEKHEDLMKSFGGKKEYSENDRSIDDGTCFSFGIPQGR</sequence>
<dbReference type="Proteomes" id="UP000002495">
    <property type="component" value="Chromosome"/>
</dbReference>
<keyword evidence="2" id="KW-1185">Reference proteome</keyword>
<reference evidence="1 2" key="1">
    <citation type="journal article" date="2003" name="Proc. Natl. Acad. Sci. U.S.A.">
        <title>The complete genome sequence of the carcinogenic bacterium Helicobacter hepaticus.</title>
        <authorList>
            <person name="Suerbaum S."/>
            <person name="Josenhans C."/>
            <person name="Sterzenbach T."/>
            <person name="Drescher B."/>
            <person name="Brandt P."/>
            <person name="Bell M."/>
            <person name="Droege M."/>
            <person name="Fartmann B."/>
            <person name="Fischer H.-P."/>
            <person name="Ge Z."/>
            <person name="Hoerster A."/>
            <person name="Holland R."/>
            <person name="Klein K."/>
            <person name="Koenig J."/>
            <person name="Macko L."/>
            <person name="Mendz G.L."/>
            <person name="Nyakatura G."/>
            <person name="Schauer D.B."/>
            <person name="Shen Z."/>
            <person name="Weber J."/>
            <person name="Frosch M."/>
            <person name="Fox J.G."/>
        </authorList>
    </citation>
    <scope>NUCLEOTIDE SEQUENCE [LARGE SCALE GENOMIC DNA]</scope>
    <source>
        <strain evidence="2">ATCC 51449 / 3B1</strain>
    </source>
</reference>
<accession>Q7VHL9</accession>
<protein>
    <recommendedName>
        <fullName evidence="3">Ancestral polypeptide</fullName>
    </recommendedName>
</protein>
<evidence type="ECO:0008006" key="3">
    <source>
        <dbReference type="Google" id="ProtNLM"/>
    </source>
</evidence>
<name>Q7VHL9_HELHP</name>
<dbReference type="KEGG" id="hhe:HH_0947"/>
<evidence type="ECO:0000313" key="2">
    <source>
        <dbReference type="Proteomes" id="UP000002495"/>
    </source>
</evidence>
<dbReference type="EMBL" id="AE017125">
    <property type="protein sequence ID" value="AAP77544.1"/>
    <property type="molecule type" value="Genomic_DNA"/>
</dbReference>
<organism evidence="1 2">
    <name type="scientific">Helicobacter hepaticus (strain ATCC 51449 / 3B1)</name>
    <dbReference type="NCBI Taxonomy" id="235279"/>
    <lineage>
        <taxon>Bacteria</taxon>
        <taxon>Pseudomonadati</taxon>
        <taxon>Campylobacterota</taxon>
        <taxon>Epsilonproteobacteria</taxon>
        <taxon>Campylobacterales</taxon>
        <taxon>Helicobacteraceae</taxon>
        <taxon>Helicobacter</taxon>
    </lineage>
</organism>
<proteinExistence type="predicted"/>
<dbReference type="STRING" id="235279.HH_0947"/>